<dbReference type="AlphaFoldDB" id="U5D475"/>
<reference evidence="2" key="1">
    <citation type="journal article" date="2013" name="Science">
        <title>The Amborella genome and the evolution of flowering plants.</title>
        <authorList>
            <consortium name="Amborella Genome Project"/>
        </authorList>
    </citation>
    <scope>NUCLEOTIDE SEQUENCE [LARGE SCALE GENOMIC DNA]</scope>
</reference>
<dbReference type="HOGENOM" id="CLU_105192_1_0_1"/>
<dbReference type="Gramene" id="ERN16222">
    <property type="protein sequence ID" value="ERN16222"/>
    <property type="gene ID" value="AMTR_s00063p00026820"/>
</dbReference>
<dbReference type="EMBL" id="KI392467">
    <property type="protein sequence ID" value="ERN16222.1"/>
    <property type="molecule type" value="Genomic_DNA"/>
</dbReference>
<sequence>MHELISAPPSPSRMSFDPFLREHAPLGLGEANEAASKAVDGGPTTIQGDWHETDKGLEQYEGVASGVVGDEDPSVVEGGEIILDEEPVGLVEDVGDEGPSTSAGGGPNAVDVLEQHEAVTPEVVEVTGNEGLRIEGREEADLGEHTGTDVLSGMAKSAGDFGPNTI</sequence>
<evidence type="ECO:0000313" key="1">
    <source>
        <dbReference type="EMBL" id="ERN16222.1"/>
    </source>
</evidence>
<keyword evidence="2" id="KW-1185">Reference proteome</keyword>
<evidence type="ECO:0000313" key="2">
    <source>
        <dbReference type="Proteomes" id="UP000017836"/>
    </source>
</evidence>
<accession>U5D475</accession>
<name>U5D475_AMBTC</name>
<proteinExistence type="predicted"/>
<gene>
    <name evidence="1" type="ORF">AMTR_s00063p00026820</name>
</gene>
<protein>
    <submittedName>
        <fullName evidence="1">Uncharacterized protein</fullName>
    </submittedName>
</protein>
<dbReference type="Proteomes" id="UP000017836">
    <property type="component" value="Unassembled WGS sequence"/>
</dbReference>
<organism evidence="1 2">
    <name type="scientific">Amborella trichopoda</name>
    <dbReference type="NCBI Taxonomy" id="13333"/>
    <lineage>
        <taxon>Eukaryota</taxon>
        <taxon>Viridiplantae</taxon>
        <taxon>Streptophyta</taxon>
        <taxon>Embryophyta</taxon>
        <taxon>Tracheophyta</taxon>
        <taxon>Spermatophyta</taxon>
        <taxon>Magnoliopsida</taxon>
        <taxon>Amborellales</taxon>
        <taxon>Amborellaceae</taxon>
        <taxon>Amborella</taxon>
    </lineage>
</organism>